<dbReference type="Gene3D" id="2.30.30.40">
    <property type="entry name" value="SH3 Domains"/>
    <property type="match status" value="1"/>
</dbReference>
<dbReference type="EMBL" id="KQ965754">
    <property type="protein sequence ID" value="KXS16356.1"/>
    <property type="molecule type" value="Genomic_DNA"/>
</dbReference>
<dbReference type="STRING" id="1344416.A0A139AHR8"/>
<feature type="region of interest" description="Disordered" evidence="3">
    <location>
        <begin position="252"/>
        <end position="311"/>
    </location>
</feature>
<dbReference type="InterPro" id="IPR036028">
    <property type="entry name" value="SH3-like_dom_sf"/>
</dbReference>
<keyword evidence="1 2" id="KW-0728">SH3 domain</keyword>
<feature type="compositionally biased region" description="Polar residues" evidence="3">
    <location>
        <begin position="39"/>
        <end position="63"/>
    </location>
</feature>
<dbReference type="Proteomes" id="UP000070544">
    <property type="component" value="Unassembled WGS sequence"/>
</dbReference>
<feature type="compositionally biased region" description="Low complexity" evidence="3">
    <location>
        <begin position="298"/>
        <end position="311"/>
    </location>
</feature>
<feature type="region of interest" description="Disordered" evidence="3">
    <location>
        <begin position="1"/>
        <end position="65"/>
    </location>
</feature>
<evidence type="ECO:0000313" key="5">
    <source>
        <dbReference type="EMBL" id="KXS16356.1"/>
    </source>
</evidence>
<feature type="compositionally biased region" description="Polar residues" evidence="3">
    <location>
        <begin position="123"/>
        <end position="144"/>
    </location>
</feature>
<feature type="compositionally biased region" description="Polar residues" evidence="3">
    <location>
        <begin position="1"/>
        <end position="10"/>
    </location>
</feature>
<evidence type="ECO:0000256" key="3">
    <source>
        <dbReference type="SAM" id="MobiDB-lite"/>
    </source>
</evidence>
<dbReference type="SUPFAM" id="SSF50044">
    <property type="entry name" value="SH3-domain"/>
    <property type="match status" value="1"/>
</dbReference>
<dbReference type="SMART" id="SM00326">
    <property type="entry name" value="SH3"/>
    <property type="match status" value="1"/>
</dbReference>
<proteinExistence type="predicted"/>
<feature type="domain" description="SH3" evidence="4">
    <location>
        <begin position="322"/>
        <end position="383"/>
    </location>
</feature>
<gene>
    <name evidence="5" type="ORF">M427DRAFT_134365</name>
</gene>
<feature type="region of interest" description="Disordered" evidence="3">
    <location>
        <begin position="470"/>
        <end position="504"/>
    </location>
</feature>
<keyword evidence="6" id="KW-1185">Reference proteome</keyword>
<protein>
    <recommendedName>
        <fullName evidence="4">SH3 domain-containing protein</fullName>
    </recommendedName>
</protein>
<evidence type="ECO:0000259" key="4">
    <source>
        <dbReference type="PROSITE" id="PS50002"/>
    </source>
</evidence>
<evidence type="ECO:0000256" key="2">
    <source>
        <dbReference type="PROSITE-ProRule" id="PRU00192"/>
    </source>
</evidence>
<evidence type="ECO:0000313" key="6">
    <source>
        <dbReference type="Proteomes" id="UP000070544"/>
    </source>
</evidence>
<dbReference type="PROSITE" id="PS50002">
    <property type="entry name" value="SH3"/>
    <property type="match status" value="1"/>
</dbReference>
<dbReference type="Pfam" id="PF14604">
    <property type="entry name" value="SH3_9"/>
    <property type="match status" value="1"/>
</dbReference>
<accession>A0A139AHR8</accession>
<dbReference type="AlphaFoldDB" id="A0A139AHR8"/>
<feature type="region of interest" description="Disordered" evidence="3">
    <location>
        <begin position="104"/>
        <end position="144"/>
    </location>
</feature>
<sequence length="504" mass="54513">MTNRNASLEQVNHDLSEQVHDLTRELDSAPPRSIVRSASRASTSFNPRSHSRQYGHTASSSGDSYEMMQSAGELADLRRQNRDLSVKVATLEEHTIGLEQQLIEERSSTLSRSRSLSRQSNRAPSSYSTRVASTKMSSGPVSATTMDVSSLSHMIPLYSDPPELRRANEMLQQRVQSLEQLNAALQGQLRDEKTLSDVIAQASEEALKAEKEKARAARKEIDELRKKLEEQSLELKSLRRKADILAAQCARMQEERVGRPSQRQNSRSRHALGDSSGSGDGSGTAMSSSSRRRPSAPPGGSSNSPMPLSSKSSAGSSSFAAFFQRQLYVHHAYTPTSADELVLRIGEKVACEQEFPDGWALGQNVASGQRGFFPLACTSSQPPIAGQPNIVASGVPLTPVANVGGPSGLGNAPAIAKRTDSIQLLPKPQVNVSKKREVIPGDYSRSARKSMDTSRSGYVPAAAELRSVARAPAAWANEGDTRPDSRGSTSGWRDVKGPPTRILK</sequence>
<reference evidence="5 6" key="1">
    <citation type="journal article" date="2015" name="Genome Biol. Evol.">
        <title>Phylogenomic analyses indicate that early fungi evolved digesting cell walls of algal ancestors of land plants.</title>
        <authorList>
            <person name="Chang Y."/>
            <person name="Wang S."/>
            <person name="Sekimoto S."/>
            <person name="Aerts A.L."/>
            <person name="Choi C."/>
            <person name="Clum A."/>
            <person name="LaButti K.M."/>
            <person name="Lindquist E.A."/>
            <person name="Yee Ngan C."/>
            <person name="Ohm R.A."/>
            <person name="Salamov A.A."/>
            <person name="Grigoriev I.V."/>
            <person name="Spatafora J.W."/>
            <person name="Berbee M.L."/>
        </authorList>
    </citation>
    <scope>NUCLEOTIDE SEQUENCE [LARGE SCALE GENOMIC DNA]</scope>
    <source>
        <strain evidence="5 6">JEL478</strain>
    </source>
</reference>
<name>A0A139AHR8_GONPJ</name>
<feature type="compositionally biased region" description="Basic and acidic residues" evidence="3">
    <location>
        <begin position="11"/>
        <end position="27"/>
    </location>
</feature>
<dbReference type="OrthoDB" id="5340910at2759"/>
<feature type="compositionally biased region" description="Low complexity" evidence="3">
    <location>
        <begin position="108"/>
        <end position="122"/>
    </location>
</feature>
<organism evidence="5 6">
    <name type="scientific">Gonapodya prolifera (strain JEL478)</name>
    <name type="common">Monoblepharis prolifera</name>
    <dbReference type="NCBI Taxonomy" id="1344416"/>
    <lineage>
        <taxon>Eukaryota</taxon>
        <taxon>Fungi</taxon>
        <taxon>Fungi incertae sedis</taxon>
        <taxon>Chytridiomycota</taxon>
        <taxon>Chytridiomycota incertae sedis</taxon>
        <taxon>Monoblepharidomycetes</taxon>
        <taxon>Monoblepharidales</taxon>
        <taxon>Gonapodyaceae</taxon>
        <taxon>Gonapodya</taxon>
    </lineage>
</organism>
<dbReference type="InterPro" id="IPR001452">
    <property type="entry name" value="SH3_domain"/>
</dbReference>
<evidence type="ECO:0000256" key="1">
    <source>
        <dbReference type="ARBA" id="ARBA00022443"/>
    </source>
</evidence>